<evidence type="ECO:0000259" key="2">
    <source>
        <dbReference type="Pfam" id="PF18291"/>
    </source>
</evidence>
<evidence type="ECO:0000256" key="1">
    <source>
        <dbReference type="ARBA" id="ARBA00023125"/>
    </source>
</evidence>
<comment type="caution">
    <text evidence="3">The sequence shown here is derived from an EMBL/GenBank/DDBJ whole genome shotgun (WGS) entry which is preliminary data.</text>
</comment>
<dbReference type="EMBL" id="JAGUCO010000001">
    <property type="protein sequence ID" value="MBS2097250.1"/>
    <property type="molecule type" value="Genomic_DNA"/>
</dbReference>
<sequence length="129" mass="14807">MALKYKIIKQEVVDKVGITKDVYYARACDRSKVDLNELSKLISRMSTVSRADIIGVLTAFSDIIPSLLTENRTVQLGELGTFSLHMKSDCVDSKEEVTWRCIKDVNIRFRVGKELKNQLKDIHFQRVDE</sequence>
<organism evidence="3 4">
    <name type="scientific">Carboxylicivirga linearis</name>
    <dbReference type="NCBI Taxonomy" id="1628157"/>
    <lineage>
        <taxon>Bacteria</taxon>
        <taxon>Pseudomonadati</taxon>
        <taxon>Bacteroidota</taxon>
        <taxon>Bacteroidia</taxon>
        <taxon>Marinilabiliales</taxon>
        <taxon>Marinilabiliaceae</taxon>
        <taxon>Carboxylicivirga</taxon>
    </lineage>
</organism>
<gene>
    <name evidence="3" type="ORF">KEM10_03105</name>
</gene>
<name>A0ABS5JR11_9BACT</name>
<accession>A0ABS5JR11</accession>
<evidence type="ECO:0000313" key="3">
    <source>
        <dbReference type="EMBL" id="MBS2097250.1"/>
    </source>
</evidence>
<dbReference type="GO" id="GO:0003677">
    <property type="term" value="F:DNA binding"/>
    <property type="evidence" value="ECO:0007669"/>
    <property type="project" value="UniProtKB-KW"/>
</dbReference>
<dbReference type="InterPro" id="IPR010992">
    <property type="entry name" value="IHF-like_DNA-bd_dom_sf"/>
</dbReference>
<dbReference type="InterPro" id="IPR005902">
    <property type="entry name" value="HU_DNA-bd_put"/>
</dbReference>
<dbReference type="Proteomes" id="UP000708576">
    <property type="component" value="Unassembled WGS sequence"/>
</dbReference>
<evidence type="ECO:0000313" key="4">
    <source>
        <dbReference type="Proteomes" id="UP000708576"/>
    </source>
</evidence>
<keyword evidence="1 3" id="KW-0238">DNA-binding</keyword>
<dbReference type="SUPFAM" id="SSF47729">
    <property type="entry name" value="IHF-like DNA-binding proteins"/>
    <property type="match status" value="1"/>
</dbReference>
<keyword evidence="4" id="KW-1185">Reference proteome</keyword>
<dbReference type="InterPro" id="IPR041607">
    <property type="entry name" value="HU-HIG"/>
</dbReference>
<proteinExistence type="predicted"/>
<dbReference type="NCBIfam" id="TIGR01201">
    <property type="entry name" value="HU_rel"/>
    <property type="match status" value="1"/>
</dbReference>
<reference evidence="3 4" key="1">
    <citation type="journal article" date="2015" name="Int. J. Syst. Evol. Microbiol.">
        <title>Carboxylicivirga linearis sp. nov., isolated from a sea cucumber culture pond.</title>
        <authorList>
            <person name="Wang F.Q."/>
            <person name="Zhou Y.X."/>
            <person name="Lin X.Z."/>
            <person name="Chen G.J."/>
            <person name="Du Z.J."/>
        </authorList>
    </citation>
    <scope>NUCLEOTIDE SEQUENCE [LARGE SCALE GENOMIC DNA]</scope>
    <source>
        <strain evidence="3 4">FB218</strain>
    </source>
</reference>
<dbReference type="RefSeq" id="WP_212213356.1">
    <property type="nucleotide sequence ID" value="NZ_JAGUCO010000001.1"/>
</dbReference>
<feature type="domain" description="HU" evidence="2">
    <location>
        <begin position="1"/>
        <end position="126"/>
    </location>
</feature>
<dbReference type="Gene3D" id="4.10.520.10">
    <property type="entry name" value="IHF-like DNA-binding proteins"/>
    <property type="match status" value="1"/>
</dbReference>
<protein>
    <submittedName>
        <fullName evidence="3">HU family DNA-binding protein</fullName>
    </submittedName>
</protein>
<dbReference type="Pfam" id="PF18291">
    <property type="entry name" value="HU-HIG"/>
    <property type="match status" value="1"/>
</dbReference>